<accession>G8QSF0</accession>
<dbReference type="eggNOG" id="COG0739">
    <property type="taxonomic scope" value="Bacteria"/>
</dbReference>
<gene>
    <name evidence="2" type="ordered locus">SpiGrapes_2304</name>
</gene>
<dbReference type="CDD" id="cd12797">
    <property type="entry name" value="M23_peptidase"/>
    <property type="match status" value="1"/>
</dbReference>
<dbReference type="KEGG" id="sgp:SpiGrapes_2304"/>
<dbReference type="InterPro" id="IPR016047">
    <property type="entry name" value="M23ase_b-sheet_dom"/>
</dbReference>
<reference evidence="2 3" key="1">
    <citation type="submission" date="2011-11" db="EMBL/GenBank/DDBJ databases">
        <title>Complete sequence of Spirochaeta sp. grapes.</title>
        <authorList>
            <consortium name="US DOE Joint Genome Institute"/>
            <person name="Lucas S."/>
            <person name="Han J."/>
            <person name="Lapidus A."/>
            <person name="Cheng J.-F."/>
            <person name="Goodwin L."/>
            <person name="Pitluck S."/>
            <person name="Peters L."/>
            <person name="Ovchinnikova G."/>
            <person name="Munk A.C."/>
            <person name="Detter J.C."/>
            <person name="Han C."/>
            <person name="Tapia R."/>
            <person name="Land M."/>
            <person name="Hauser L."/>
            <person name="Kyrpides N."/>
            <person name="Ivanova N."/>
            <person name="Pagani I."/>
            <person name="Ritalahtilisa K."/>
            <person name="Loeffler F."/>
            <person name="Woyke T."/>
        </authorList>
    </citation>
    <scope>NUCLEOTIDE SEQUENCE [LARGE SCALE GENOMIC DNA]</scope>
    <source>
        <strain evidence="3">ATCC BAA-1885 / DSM 22778 / Grapes</strain>
    </source>
</reference>
<dbReference type="STRING" id="158190.SpiGrapes_2304"/>
<keyword evidence="3" id="KW-1185">Reference proteome</keyword>
<dbReference type="PANTHER" id="PTHR21666">
    <property type="entry name" value="PEPTIDASE-RELATED"/>
    <property type="match status" value="1"/>
</dbReference>
<name>G8QSF0_SPHPG</name>
<evidence type="ECO:0000259" key="1">
    <source>
        <dbReference type="Pfam" id="PF01551"/>
    </source>
</evidence>
<proteinExistence type="predicted"/>
<evidence type="ECO:0000313" key="2">
    <source>
        <dbReference type="EMBL" id="AEV30080.1"/>
    </source>
</evidence>
<dbReference type="PANTHER" id="PTHR21666:SF270">
    <property type="entry name" value="MUREIN HYDROLASE ACTIVATOR ENVC"/>
    <property type="match status" value="1"/>
</dbReference>
<dbReference type="AlphaFoldDB" id="G8QSF0"/>
<dbReference type="HOGENOM" id="CLU_075482_2_0_12"/>
<dbReference type="InterPro" id="IPR050570">
    <property type="entry name" value="Cell_wall_metabolism_enzyme"/>
</dbReference>
<dbReference type="InterPro" id="IPR011055">
    <property type="entry name" value="Dup_hybrid_motif"/>
</dbReference>
<dbReference type="SUPFAM" id="SSF51261">
    <property type="entry name" value="Duplicated hybrid motif"/>
    <property type="match status" value="1"/>
</dbReference>
<dbReference type="EMBL" id="CP003155">
    <property type="protein sequence ID" value="AEV30080.1"/>
    <property type="molecule type" value="Genomic_DNA"/>
</dbReference>
<dbReference type="Pfam" id="PF01551">
    <property type="entry name" value="Peptidase_M23"/>
    <property type="match status" value="1"/>
</dbReference>
<organism evidence="2 3">
    <name type="scientific">Sphaerochaeta pleomorpha (strain ATCC BAA-1885 / DSM 22778 / Grapes)</name>
    <dbReference type="NCBI Taxonomy" id="158190"/>
    <lineage>
        <taxon>Bacteria</taxon>
        <taxon>Pseudomonadati</taxon>
        <taxon>Spirochaetota</taxon>
        <taxon>Spirochaetia</taxon>
        <taxon>Spirochaetales</taxon>
        <taxon>Sphaerochaetaceae</taxon>
        <taxon>Sphaerochaeta</taxon>
    </lineage>
</organism>
<dbReference type="Proteomes" id="UP000005632">
    <property type="component" value="Chromosome"/>
</dbReference>
<sequence length="225" mass="25477">MLLVSPPLLGVYISPNTPGSKVPSHGTSCFGEEYAIDFVMIPESGKSKKPYRKSFFSYVCKGLPLDDFYGWGQRVYSPVNGRVIEVENTIRERNPVNIFKDYKNTITVTHEFMKNYASSKMITGNYVMIEMAKDAYALLVHLKQGSVCVQVGQEITTHDVLGELGHSGNSTMPHLHMQFMDSRDFSIAKGLPFIFDTYKIKNTTNWVTIRNAVPKVEDIIKFEME</sequence>
<dbReference type="Gene3D" id="2.70.70.10">
    <property type="entry name" value="Glucose Permease (Domain IIA)"/>
    <property type="match status" value="1"/>
</dbReference>
<feature type="domain" description="M23ase beta-sheet core" evidence="1">
    <location>
        <begin position="119"/>
        <end position="181"/>
    </location>
</feature>
<dbReference type="GO" id="GO:0004222">
    <property type="term" value="F:metalloendopeptidase activity"/>
    <property type="evidence" value="ECO:0007669"/>
    <property type="project" value="TreeGrafter"/>
</dbReference>
<protein>
    <submittedName>
        <fullName evidence="2">Metalloendopeptidase-like membrane protein</fullName>
    </submittedName>
</protein>
<evidence type="ECO:0000313" key="3">
    <source>
        <dbReference type="Proteomes" id="UP000005632"/>
    </source>
</evidence>